<protein>
    <submittedName>
        <fullName evidence="1">Putative secreted peptide</fullName>
    </submittedName>
</protein>
<name>A0A2M3ZU71_9DIPT</name>
<dbReference type="AlphaFoldDB" id="A0A2M3ZU71"/>
<evidence type="ECO:0000313" key="1">
    <source>
        <dbReference type="EMBL" id="MBW32045.1"/>
    </source>
</evidence>
<proteinExistence type="predicted"/>
<accession>A0A2M3ZU71</accession>
<dbReference type="EMBL" id="GGFM01011294">
    <property type="protein sequence ID" value="MBW32045.1"/>
    <property type="molecule type" value="Transcribed_RNA"/>
</dbReference>
<reference evidence="1" key="1">
    <citation type="submission" date="2018-01" db="EMBL/GenBank/DDBJ databases">
        <title>An insight into the sialome of Amazonian anophelines.</title>
        <authorList>
            <person name="Ribeiro J.M."/>
            <person name="Scarpassa V."/>
            <person name="Calvo E."/>
        </authorList>
    </citation>
    <scope>NUCLEOTIDE SEQUENCE</scope>
    <source>
        <tissue evidence="1">Salivary glands</tissue>
    </source>
</reference>
<sequence>MPHFPSSALVCSTSTLTMLEHASANPFEKYLEVVSFSEPFPPSSIGAGTPSSTPCELVFAVALLGLVSLNLPNLIRLLMITSEPGLPFPLPKASG</sequence>
<organism evidence="1">
    <name type="scientific">Anopheles braziliensis</name>
    <dbReference type="NCBI Taxonomy" id="58242"/>
    <lineage>
        <taxon>Eukaryota</taxon>
        <taxon>Metazoa</taxon>
        <taxon>Ecdysozoa</taxon>
        <taxon>Arthropoda</taxon>
        <taxon>Hexapoda</taxon>
        <taxon>Insecta</taxon>
        <taxon>Pterygota</taxon>
        <taxon>Neoptera</taxon>
        <taxon>Endopterygota</taxon>
        <taxon>Diptera</taxon>
        <taxon>Nematocera</taxon>
        <taxon>Culicoidea</taxon>
        <taxon>Culicidae</taxon>
        <taxon>Anophelinae</taxon>
        <taxon>Anopheles</taxon>
    </lineage>
</organism>